<comment type="caution">
    <text evidence="2">The sequence shown here is derived from an EMBL/GenBank/DDBJ whole genome shotgun (WGS) entry which is preliminary data.</text>
</comment>
<keyword evidence="1" id="KW-0547">Nucleotide-binding</keyword>
<keyword evidence="1" id="KW-0808">Transferase</keyword>
<dbReference type="AlphaFoldDB" id="A0A812H6R3"/>
<comment type="catalytic activity">
    <reaction evidence="1">
        <text>1D-myo-inositol 1,3,4,5,6-pentakisphosphate + ATP = 1D-myo-inositol hexakisphosphate + ADP + H(+)</text>
        <dbReference type="Rhea" id="RHEA:20313"/>
        <dbReference type="ChEBI" id="CHEBI:15378"/>
        <dbReference type="ChEBI" id="CHEBI:30616"/>
        <dbReference type="ChEBI" id="CHEBI:57733"/>
        <dbReference type="ChEBI" id="CHEBI:58130"/>
        <dbReference type="ChEBI" id="CHEBI:456216"/>
        <dbReference type="EC" id="2.7.1.158"/>
    </reaction>
</comment>
<dbReference type="EMBL" id="CAJNDS010000075">
    <property type="protein sequence ID" value="CAE6945348.1"/>
    <property type="molecule type" value="Genomic_DNA"/>
</dbReference>
<dbReference type="GO" id="GO:0035299">
    <property type="term" value="F:inositol-1,3,4,5,6-pentakisphosphate 2-kinase activity"/>
    <property type="evidence" value="ECO:0007669"/>
    <property type="project" value="UniProtKB-EC"/>
</dbReference>
<protein>
    <recommendedName>
        <fullName evidence="1">Inositol-pentakisphosphate 2-kinase</fullName>
        <ecNumber evidence="1">2.7.1.158</ecNumber>
    </recommendedName>
</protein>
<dbReference type="OrthoDB" id="426956at2759"/>
<comment type="domain">
    <text evidence="1">The EXKPK motif is conserved in inositol-pentakisphosphate 2-kinases of both family 1 and 2.</text>
</comment>
<keyword evidence="3" id="KW-1185">Reference proteome</keyword>
<organism evidence="2 3">
    <name type="scientific">Symbiodinium natans</name>
    <dbReference type="NCBI Taxonomy" id="878477"/>
    <lineage>
        <taxon>Eukaryota</taxon>
        <taxon>Sar</taxon>
        <taxon>Alveolata</taxon>
        <taxon>Dinophyceae</taxon>
        <taxon>Suessiales</taxon>
        <taxon>Symbiodiniaceae</taxon>
        <taxon>Symbiodinium</taxon>
    </lineage>
</organism>
<gene>
    <name evidence="2" type="ORF">SNAT2548_LOCUS1371</name>
</gene>
<sequence length="390" mass="42195">MITLNKLQRLSSLQAARLGVIKLAASRVCTPAPLCAEEPVEADISRLLLIGAVGAAAVGTGSWLLRPRAEVLSDRIYPRDWRYVCEGQRFLLCAPKGTDKLRDWGRWGGYVLQLRKSPGASSNAMEKLDTTNSLDGQVGVQRMLSMAIPRLFLSIPEIVSVPGADVRALDAHLLAARPQNQRRQRLDVHEEPGRVAKVLLLRKENLLDAWAPSLSLELSPGCGVKEIDGMPSRHSMAFQLANGKAEQDWNLTLFSKNSAECAGAISKSVLDPSCNGCEVFGSGGRHIGHTNVSTRDELLQSLGLSLEEVAEAGAAILSSQDSVLDSLRRLQVFAAGNAERLAGQMLVELRKHRNESPDGPDVLLQTQHFQAALAALAKSPRRALRPSSTA</sequence>
<dbReference type="GO" id="GO:0005524">
    <property type="term" value="F:ATP binding"/>
    <property type="evidence" value="ECO:0007669"/>
    <property type="project" value="UniProtKB-KW"/>
</dbReference>
<dbReference type="Proteomes" id="UP000604046">
    <property type="component" value="Unassembled WGS sequence"/>
</dbReference>
<evidence type="ECO:0000313" key="2">
    <source>
        <dbReference type="EMBL" id="CAE6945348.1"/>
    </source>
</evidence>
<dbReference type="Pfam" id="PF06090">
    <property type="entry name" value="Ins_P5_2-kin"/>
    <property type="match status" value="1"/>
</dbReference>
<dbReference type="EC" id="2.7.1.158" evidence="1"/>
<evidence type="ECO:0000313" key="3">
    <source>
        <dbReference type="Proteomes" id="UP000604046"/>
    </source>
</evidence>
<evidence type="ECO:0000256" key="1">
    <source>
        <dbReference type="RuleBase" id="RU364126"/>
    </source>
</evidence>
<accession>A0A812H6R3</accession>
<name>A0A812H6R3_9DINO</name>
<dbReference type="Gene3D" id="3.30.200.110">
    <property type="entry name" value="Inositol-pentakisphosphate 2-kinase, N-lobe"/>
    <property type="match status" value="1"/>
</dbReference>
<dbReference type="InterPro" id="IPR043001">
    <property type="entry name" value="IP5_2-K_N_lobe"/>
</dbReference>
<keyword evidence="1" id="KW-0418">Kinase</keyword>
<proteinExistence type="predicted"/>
<comment type="function">
    <text evidence="1">Phosphorylates Ins(1,3,4,5,6)P5 at position 2 to form Ins(1,2,3,4,5,6)P6 (InsP6 or phytate).</text>
</comment>
<reference evidence="2" key="1">
    <citation type="submission" date="2021-02" db="EMBL/GenBank/DDBJ databases">
        <authorList>
            <person name="Dougan E. K."/>
            <person name="Rhodes N."/>
            <person name="Thang M."/>
            <person name="Chan C."/>
        </authorList>
    </citation>
    <scope>NUCLEOTIDE SEQUENCE</scope>
</reference>
<dbReference type="InterPro" id="IPR009286">
    <property type="entry name" value="Ins_P5_2-kin"/>
</dbReference>
<keyword evidence="1" id="KW-0067">ATP-binding</keyword>